<keyword evidence="3" id="KW-0963">Cytoplasm</keyword>
<dbReference type="Pfam" id="PF25045">
    <property type="entry name" value="vWA_Ro60"/>
    <property type="match status" value="1"/>
</dbReference>
<evidence type="ECO:0000256" key="6">
    <source>
        <dbReference type="ARBA" id="ARBA00023274"/>
    </source>
</evidence>
<dbReference type="Pfam" id="PF05731">
    <property type="entry name" value="TROVE"/>
    <property type="match status" value="1"/>
</dbReference>
<dbReference type="WBParaSite" id="SMUV_0000605701-mRNA-1">
    <property type="protein sequence ID" value="SMUV_0000605701-mRNA-1"/>
    <property type="gene ID" value="SMUV_0000605701"/>
</dbReference>
<dbReference type="InterPro" id="IPR040322">
    <property type="entry name" value="TROVE2"/>
</dbReference>
<evidence type="ECO:0000256" key="2">
    <source>
        <dbReference type="ARBA" id="ARBA00007814"/>
    </source>
</evidence>
<dbReference type="InterPro" id="IPR056800">
    <property type="entry name" value="vWA_Ro60"/>
</dbReference>
<keyword evidence="4" id="KW-0479">Metal-binding</keyword>
<evidence type="ECO:0000256" key="5">
    <source>
        <dbReference type="ARBA" id="ARBA00022884"/>
    </source>
</evidence>
<dbReference type="GO" id="GO:0005737">
    <property type="term" value="C:cytoplasm"/>
    <property type="evidence" value="ECO:0007669"/>
    <property type="project" value="UniProtKB-SubCell"/>
</dbReference>
<keyword evidence="8" id="KW-1185">Reference proteome</keyword>
<dbReference type="PANTHER" id="PTHR14202">
    <property type="entry name" value="60 KDA RIBONUCLEOPROTEIN SSA/RO"/>
    <property type="match status" value="1"/>
</dbReference>
<dbReference type="STRING" id="451379.A0A0N5AN79"/>
<dbReference type="InterPro" id="IPR036465">
    <property type="entry name" value="vWFA_dom_sf"/>
</dbReference>
<keyword evidence="5" id="KW-0694">RNA-binding</keyword>
<evidence type="ECO:0000259" key="7">
    <source>
        <dbReference type="PROSITE" id="PS50988"/>
    </source>
</evidence>
<dbReference type="PROSITE" id="PS50988">
    <property type="entry name" value="TROVE"/>
    <property type="match status" value="1"/>
</dbReference>
<dbReference type="GO" id="GO:0046872">
    <property type="term" value="F:metal ion binding"/>
    <property type="evidence" value="ECO:0007669"/>
    <property type="project" value="UniProtKB-KW"/>
</dbReference>
<dbReference type="GO" id="GO:0003723">
    <property type="term" value="F:RNA binding"/>
    <property type="evidence" value="ECO:0007669"/>
    <property type="project" value="UniProtKB-KW"/>
</dbReference>
<dbReference type="PANTHER" id="PTHR14202:SF0">
    <property type="entry name" value="RNA-BINDING PROTEIN RO60"/>
    <property type="match status" value="1"/>
</dbReference>
<protein>
    <submittedName>
        <fullName evidence="9">TROVE domain-containing protein</fullName>
    </submittedName>
</protein>
<feature type="domain" description="TROVE" evidence="7">
    <location>
        <begin position="65"/>
        <end position="531"/>
    </location>
</feature>
<name>A0A0N5AN79_9BILA</name>
<dbReference type="InterPro" id="IPR037214">
    <property type="entry name" value="TROVE_dom_sf"/>
</dbReference>
<dbReference type="SUPFAM" id="SSF140864">
    <property type="entry name" value="TROVE domain-like"/>
    <property type="match status" value="2"/>
</dbReference>
<dbReference type="Proteomes" id="UP000046393">
    <property type="component" value="Unplaced"/>
</dbReference>
<evidence type="ECO:0000256" key="4">
    <source>
        <dbReference type="ARBA" id="ARBA00022723"/>
    </source>
</evidence>
<evidence type="ECO:0000256" key="1">
    <source>
        <dbReference type="ARBA" id="ARBA00004496"/>
    </source>
</evidence>
<dbReference type="AlphaFoldDB" id="A0A0N5AN79"/>
<keyword evidence="6" id="KW-0687">Ribonucleoprotein</keyword>
<comment type="subcellular location">
    <subcellularLocation>
        <location evidence="1">Cytoplasm</location>
    </subcellularLocation>
</comment>
<comment type="similarity">
    <text evidence="2">Belongs to the Ro 60 kDa family.</text>
</comment>
<sequence length="701" mass="78913">MPEIEELLFGVKPDEPTPAEYKEKIRSLHELEQLADFIETENEEPYVAPVAEVHGQMIPARSDQICNAAGGYVFKVSDLTRIRRFLILGTTGGTYYASEKELTMDNVKDIVEIILKGKGLVILKEILEISLAGRAPKQDSTIKRMFIGSNFVQQAPTQAYIDYQNGLQLAALHAIPKVCRIPTHLFMFLKYCKLVSSKTGFAENSTGWGRAMRKAISSWYFNIEPQRLAVLVTKYQNREGYTHRDLFRLCHITPKPSFPECHNYWKYHAEYDFLFSFIAQGLSEKKKRKVTEGITVEEGQKKRKVEAGETDSDKVNEVNSKMKDLLSEKAEMMTPAGEQKQQKEEALKKFVPEDERQKNKKAGVLKQIDEKKLNKQQNLTETKTYKFITAFEELKRATDESAVAEMIRKYGFVHEHIPTCLQKSPVVWGALLNNMPMTAMIRNLGKMASIGLLTAAPENKDHVDKIVAQLTNEKAIKDARIHPVSVLLASSVYKSGHGFRGKLTWEPHPEIIRAIETAFLLSFKNVTPTNKRYCLALDVSGSMDCAISGSNLTCAEASAALSMVLLRTEPEVRTVAFSDQLVELSLSRNSSLDNINEAVSKITMGNTDCALPMLWAAENKLKFDVFIVYTDCETWYGNVHPFQALKDYRRIMDVPDAKLIVMGMTARECSIADPTDAGMLDICGFDSAVPELVRDFVLGNI</sequence>
<evidence type="ECO:0000313" key="8">
    <source>
        <dbReference type="Proteomes" id="UP000046393"/>
    </source>
</evidence>
<evidence type="ECO:0000313" key="9">
    <source>
        <dbReference type="WBParaSite" id="SMUV_0000605701-mRNA-1"/>
    </source>
</evidence>
<accession>A0A0N5AN79</accession>
<dbReference type="FunFam" id="3.40.50.410:FF:000127">
    <property type="entry name" value="60 kDa SS-A/Ro ribonucleoprotein homolog"/>
    <property type="match status" value="1"/>
</dbReference>
<dbReference type="SUPFAM" id="SSF53300">
    <property type="entry name" value="vWA-like"/>
    <property type="match status" value="1"/>
</dbReference>
<dbReference type="GO" id="GO:1990904">
    <property type="term" value="C:ribonucleoprotein complex"/>
    <property type="evidence" value="ECO:0007669"/>
    <property type="project" value="UniProtKB-KW"/>
</dbReference>
<dbReference type="Gene3D" id="3.40.50.410">
    <property type="entry name" value="von Willebrand factor, type A domain"/>
    <property type="match status" value="2"/>
</dbReference>
<reference evidence="9" key="1">
    <citation type="submission" date="2017-02" db="UniProtKB">
        <authorList>
            <consortium name="WormBaseParasite"/>
        </authorList>
    </citation>
    <scope>IDENTIFICATION</scope>
</reference>
<dbReference type="InterPro" id="IPR008858">
    <property type="entry name" value="TROVE_dom"/>
</dbReference>
<organism evidence="8 9">
    <name type="scientific">Syphacia muris</name>
    <dbReference type="NCBI Taxonomy" id="451379"/>
    <lineage>
        <taxon>Eukaryota</taxon>
        <taxon>Metazoa</taxon>
        <taxon>Ecdysozoa</taxon>
        <taxon>Nematoda</taxon>
        <taxon>Chromadorea</taxon>
        <taxon>Rhabditida</taxon>
        <taxon>Spirurina</taxon>
        <taxon>Oxyuridomorpha</taxon>
        <taxon>Oxyuroidea</taxon>
        <taxon>Oxyuridae</taxon>
        <taxon>Syphacia</taxon>
    </lineage>
</organism>
<evidence type="ECO:0000256" key="3">
    <source>
        <dbReference type="ARBA" id="ARBA00022490"/>
    </source>
</evidence>
<proteinExistence type="inferred from homology"/>